<protein>
    <submittedName>
        <fullName evidence="1">Uncharacterized protein</fullName>
    </submittedName>
</protein>
<evidence type="ECO:0000313" key="2">
    <source>
        <dbReference type="Proteomes" id="UP001195483"/>
    </source>
</evidence>
<accession>A0AAE0RUS7</accession>
<reference evidence="1" key="3">
    <citation type="submission" date="2023-05" db="EMBL/GenBank/DDBJ databases">
        <authorList>
            <person name="Smith C.H."/>
        </authorList>
    </citation>
    <scope>NUCLEOTIDE SEQUENCE</scope>
    <source>
        <strain evidence="1">CHS0354</strain>
        <tissue evidence="1">Mantle</tissue>
    </source>
</reference>
<proteinExistence type="predicted"/>
<dbReference type="Proteomes" id="UP001195483">
    <property type="component" value="Unassembled WGS sequence"/>
</dbReference>
<reference evidence="1" key="2">
    <citation type="journal article" date="2021" name="Genome Biol. Evol.">
        <title>Developing a high-quality reference genome for a parasitic bivalve with doubly uniparental inheritance (Bivalvia: Unionida).</title>
        <authorList>
            <person name="Smith C.H."/>
        </authorList>
    </citation>
    <scope>NUCLEOTIDE SEQUENCE</scope>
    <source>
        <strain evidence="1">CHS0354</strain>
        <tissue evidence="1">Mantle</tissue>
    </source>
</reference>
<comment type="caution">
    <text evidence="1">The sequence shown here is derived from an EMBL/GenBank/DDBJ whole genome shotgun (WGS) entry which is preliminary data.</text>
</comment>
<reference evidence="1" key="1">
    <citation type="journal article" date="2021" name="Genome Biol. Evol.">
        <title>A High-Quality Reference Genome for a Parasitic Bivalve with Doubly Uniparental Inheritance (Bivalvia: Unionida).</title>
        <authorList>
            <person name="Smith C.H."/>
        </authorList>
    </citation>
    <scope>NUCLEOTIDE SEQUENCE</scope>
    <source>
        <strain evidence="1">CHS0354</strain>
    </source>
</reference>
<gene>
    <name evidence="1" type="ORF">CHS0354_025325</name>
</gene>
<keyword evidence="2" id="KW-1185">Reference proteome</keyword>
<dbReference type="AlphaFoldDB" id="A0AAE0RUS7"/>
<evidence type="ECO:0000313" key="1">
    <source>
        <dbReference type="EMBL" id="KAK3580001.1"/>
    </source>
</evidence>
<sequence>MDEYYSRWMGTNRILSEAIQKGRTRVPFAYITSCVDDESIPSTFVTDQYKRTISVSGTAPSKPSLAQSTEAARNPQPAMLIITFYVAENQLATSLTSDRPVPVLSSINKTSLPVCRKDQNPSKM</sequence>
<name>A0AAE0RUS7_9BIVA</name>
<dbReference type="EMBL" id="JAEAOA010001510">
    <property type="protein sequence ID" value="KAK3580001.1"/>
    <property type="molecule type" value="Genomic_DNA"/>
</dbReference>
<organism evidence="1 2">
    <name type="scientific">Potamilus streckersoni</name>
    <dbReference type="NCBI Taxonomy" id="2493646"/>
    <lineage>
        <taxon>Eukaryota</taxon>
        <taxon>Metazoa</taxon>
        <taxon>Spiralia</taxon>
        <taxon>Lophotrochozoa</taxon>
        <taxon>Mollusca</taxon>
        <taxon>Bivalvia</taxon>
        <taxon>Autobranchia</taxon>
        <taxon>Heteroconchia</taxon>
        <taxon>Palaeoheterodonta</taxon>
        <taxon>Unionida</taxon>
        <taxon>Unionoidea</taxon>
        <taxon>Unionidae</taxon>
        <taxon>Ambleminae</taxon>
        <taxon>Lampsilini</taxon>
        <taxon>Potamilus</taxon>
    </lineage>
</organism>